<organism evidence="7">
    <name type="scientific">Tetraselmis chuii</name>
    <dbReference type="NCBI Taxonomy" id="63592"/>
    <lineage>
        <taxon>Eukaryota</taxon>
        <taxon>Viridiplantae</taxon>
        <taxon>Chlorophyta</taxon>
        <taxon>core chlorophytes</taxon>
        <taxon>Chlorodendrophyceae</taxon>
        <taxon>Chlorodendrales</taxon>
        <taxon>Chlorodendraceae</taxon>
        <taxon>Tetraselmis</taxon>
    </lineage>
</organism>
<reference evidence="7" key="1">
    <citation type="submission" date="2021-01" db="EMBL/GenBank/DDBJ databases">
        <authorList>
            <person name="Corre E."/>
            <person name="Pelletier E."/>
            <person name="Niang G."/>
            <person name="Scheremetjew M."/>
            <person name="Finn R."/>
            <person name="Kale V."/>
            <person name="Holt S."/>
            <person name="Cochrane G."/>
            <person name="Meng A."/>
            <person name="Brown T."/>
            <person name="Cohen L."/>
        </authorList>
    </citation>
    <scope>NUCLEOTIDE SEQUENCE</scope>
    <source>
        <strain evidence="7">PLY429</strain>
    </source>
</reference>
<evidence type="ECO:0000256" key="4">
    <source>
        <dbReference type="ARBA" id="ARBA00022833"/>
    </source>
</evidence>
<evidence type="ECO:0000313" key="7">
    <source>
        <dbReference type="EMBL" id="CAD9202193.1"/>
    </source>
</evidence>
<evidence type="ECO:0000256" key="1">
    <source>
        <dbReference type="ARBA" id="ARBA00022723"/>
    </source>
</evidence>
<gene>
    <name evidence="7" type="ORF">TCHU04912_LOCUS4426</name>
</gene>
<dbReference type="CDD" id="cd06257">
    <property type="entry name" value="DnaJ"/>
    <property type="match status" value="1"/>
</dbReference>
<dbReference type="InterPro" id="IPR002939">
    <property type="entry name" value="DnaJ_C"/>
</dbReference>
<evidence type="ECO:0000256" key="3">
    <source>
        <dbReference type="ARBA" id="ARBA00022771"/>
    </source>
</evidence>
<dbReference type="InterPro" id="IPR018253">
    <property type="entry name" value="DnaJ_domain_CS"/>
</dbReference>
<dbReference type="InterPro" id="IPR051339">
    <property type="entry name" value="DnaJ_subfamily_B"/>
</dbReference>
<dbReference type="CDD" id="cd10747">
    <property type="entry name" value="DnaJ_C"/>
    <property type="match status" value="1"/>
</dbReference>
<dbReference type="PROSITE" id="PS50076">
    <property type="entry name" value="DNAJ_2"/>
    <property type="match status" value="1"/>
</dbReference>
<dbReference type="EMBL" id="HBGG01008784">
    <property type="protein sequence ID" value="CAD9202193.1"/>
    <property type="molecule type" value="Transcribed_RNA"/>
</dbReference>
<name>A0A7S1SL21_9CHLO</name>
<dbReference type="FunFam" id="2.60.260.20:FF:000003">
    <property type="entry name" value="DnaJ subfamily A member 2"/>
    <property type="match status" value="1"/>
</dbReference>
<proteinExistence type="predicted"/>
<evidence type="ECO:0000256" key="5">
    <source>
        <dbReference type="ARBA" id="ARBA00023186"/>
    </source>
</evidence>
<keyword evidence="3" id="KW-0863">Zinc-finger</keyword>
<dbReference type="GO" id="GO:0051082">
    <property type="term" value="F:unfolded protein binding"/>
    <property type="evidence" value="ECO:0007669"/>
    <property type="project" value="InterPro"/>
</dbReference>
<dbReference type="InterPro" id="IPR036869">
    <property type="entry name" value="J_dom_sf"/>
</dbReference>
<feature type="domain" description="J" evidence="6">
    <location>
        <begin position="9"/>
        <end position="71"/>
    </location>
</feature>
<dbReference type="GO" id="GO:0006457">
    <property type="term" value="P:protein folding"/>
    <property type="evidence" value="ECO:0007669"/>
    <property type="project" value="InterPro"/>
</dbReference>
<evidence type="ECO:0000259" key="6">
    <source>
        <dbReference type="PROSITE" id="PS50076"/>
    </source>
</evidence>
<dbReference type="GO" id="GO:0008270">
    <property type="term" value="F:zinc ion binding"/>
    <property type="evidence" value="ECO:0007669"/>
    <property type="project" value="UniProtKB-KW"/>
</dbReference>
<dbReference type="InterPro" id="IPR001623">
    <property type="entry name" value="DnaJ_domain"/>
</dbReference>
<dbReference type="SUPFAM" id="SSF46565">
    <property type="entry name" value="Chaperone J-domain"/>
    <property type="match status" value="1"/>
</dbReference>
<evidence type="ECO:0000256" key="2">
    <source>
        <dbReference type="ARBA" id="ARBA00022737"/>
    </source>
</evidence>
<accession>A0A7S1SL21</accession>
<dbReference type="SMART" id="SM00271">
    <property type="entry name" value="DnaJ"/>
    <property type="match status" value="1"/>
</dbReference>
<dbReference type="PANTHER" id="PTHR24078">
    <property type="entry name" value="DNAJ HOMOLOG SUBFAMILY C MEMBER"/>
    <property type="match status" value="1"/>
</dbReference>
<keyword evidence="4" id="KW-0862">Zinc</keyword>
<dbReference type="Gene3D" id="2.60.260.20">
    <property type="entry name" value="Urease metallochaperone UreE, N-terminal domain"/>
    <property type="match status" value="2"/>
</dbReference>
<dbReference type="PRINTS" id="PR00625">
    <property type="entry name" value="JDOMAIN"/>
</dbReference>
<dbReference type="PROSITE" id="PS00636">
    <property type="entry name" value="DNAJ_1"/>
    <property type="match status" value="1"/>
</dbReference>
<keyword evidence="5" id="KW-0143">Chaperone</keyword>
<dbReference type="SUPFAM" id="SSF49493">
    <property type="entry name" value="HSP40/DnaJ peptide-binding domain"/>
    <property type="match status" value="2"/>
</dbReference>
<keyword evidence="1" id="KW-0479">Metal-binding</keyword>
<dbReference type="Pfam" id="PF00226">
    <property type="entry name" value="DnaJ"/>
    <property type="match status" value="1"/>
</dbReference>
<dbReference type="Gene3D" id="1.10.287.110">
    <property type="entry name" value="DnaJ domain"/>
    <property type="match status" value="1"/>
</dbReference>
<dbReference type="PANTHER" id="PTHR24078:SF519">
    <property type="entry name" value="DNAJ HOMOLOG SUBFAMILY B MEMBER 13"/>
    <property type="match status" value="1"/>
</dbReference>
<dbReference type="GO" id="GO:0005829">
    <property type="term" value="C:cytosol"/>
    <property type="evidence" value="ECO:0007669"/>
    <property type="project" value="TreeGrafter"/>
</dbReference>
<protein>
    <recommendedName>
        <fullName evidence="6">J domain-containing protein</fullName>
    </recommendedName>
</protein>
<dbReference type="Pfam" id="PF01556">
    <property type="entry name" value="DnaJ_C"/>
    <property type="match status" value="1"/>
</dbReference>
<dbReference type="GO" id="GO:0051087">
    <property type="term" value="F:protein-folding chaperone binding"/>
    <property type="evidence" value="ECO:0007669"/>
    <property type="project" value="TreeGrafter"/>
</dbReference>
<sequence>MPHLGGPLDYYEVLGLTRNADDITVKKAYRKLALKFHPDNDPSAGEKFSRVCEAYEVLADPKLKGFYDLFGEDALKFGIPDNKGGTKGGFFTFDPDTAPAEVFRTFFGTTNPYEALNDIQATFESLTTQAKPNKGKKKTFTIELSLEEVYYGVVKHVKHKRKLLVDDSNTGERKMKTEWVELTIDVPAGSLNGTQFVFEGKGNETPDTLPGPVVYVLGIAKHDRFRRSGSDLVHHATIPIFHSLAGTTYELESLDGRKLAIPVTDIVTPGYTLSIESEGLPVPRAPGQKGKLHVVFDLLFPSALSETQRMLFRAAFYLPPKLNEQQSKAVRGFELAFKDELKGWAVGFEKGG</sequence>
<dbReference type="AlphaFoldDB" id="A0A7S1SL21"/>
<keyword evidence="2" id="KW-0677">Repeat</keyword>
<dbReference type="InterPro" id="IPR008971">
    <property type="entry name" value="HSP40/DnaJ_pept-bd"/>
</dbReference>